<comment type="catalytic activity">
    <reaction evidence="8">
        <text>(6S)-5,6,7,8-tetrahydrofolate + NADP(+) = 7,8-dihydrofolate + NADPH + H(+)</text>
        <dbReference type="Rhea" id="RHEA:15009"/>
        <dbReference type="ChEBI" id="CHEBI:15378"/>
        <dbReference type="ChEBI" id="CHEBI:57451"/>
        <dbReference type="ChEBI" id="CHEBI:57453"/>
        <dbReference type="ChEBI" id="CHEBI:57783"/>
        <dbReference type="ChEBI" id="CHEBI:58349"/>
        <dbReference type="EC" id="1.5.1.3"/>
    </reaction>
</comment>
<dbReference type="CDD" id="cd00209">
    <property type="entry name" value="DHFR"/>
    <property type="match status" value="1"/>
</dbReference>
<dbReference type="UniPathway" id="UPA00077">
    <property type="reaction ID" value="UER00158"/>
</dbReference>
<reference evidence="11 12" key="1">
    <citation type="submission" date="2019-08" db="EMBL/GenBank/DDBJ databases">
        <authorList>
            <person name="Seo Y.L."/>
        </authorList>
    </citation>
    <scope>NUCLEOTIDE SEQUENCE [LARGE SCALE GENOMIC DNA]</scope>
    <source>
        <strain evidence="11 12">MaA-C15</strain>
    </source>
</reference>
<dbReference type="PIRSF" id="PIRSF000194">
    <property type="entry name" value="DHFR"/>
    <property type="match status" value="1"/>
</dbReference>
<dbReference type="PROSITE" id="PS51330">
    <property type="entry name" value="DHFR_2"/>
    <property type="match status" value="1"/>
</dbReference>
<dbReference type="GO" id="GO:0004146">
    <property type="term" value="F:dihydrofolate reductase activity"/>
    <property type="evidence" value="ECO:0007669"/>
    <property type="project" value="UniProtKB-EC"/>
</dbReference>
<dbReference type="OrthoDB" id="9804315at2"/>
<dbReference type="InterPro" id="IPR017925">
    <property type="entry name" value="DHFR_CS"/>
</dbReference>
<dbReference type="GO" id="GO:0046654">
    <property type="term" value="P:tetrahydrofolate biosynthetic process"/>
    <property type="evidence" value="ECO:0007669"/>
    <property type="project" value="UniProtKB-UniPathway"/>
</dbReference>
<dbReference type="InterPro" id="IPR024072">
    <property type="entry name" value="DHFR-like_dom_sf"/>
</dbReference>
<comment type="pathway">
    <text evidence="1 8">Cofactor biosynthesis; tetrahydrofolate biosynthesis; 5,6,7,8-tetrahydrofolate from 7,8-dihydrofolate: step 1/1.</text>
</comment>
<keyword evidence="6 8" id="KW-0560">Oxidoreductase</keyword>
<dbReference type="PANTHER" id="PTHR48069">
    <property type="entry name" value="DIHYDROFOLATE REDUCTASE"/>
    <property type="match status" value="1"/>
</dbReference>
<dbReference type="GO" id="GO:0005829">
    <property type="term" value="C:cytosol"/>
    <property type="evidence" value="ECO:0007669"/>
    <property type="project" value="TreeGrafter"/>
</dbReference>
<evidence type="ECO:0000313" key="11">
    <source>
        <dbReference type="EMBL" id="TYR32521.1"/>
    </source>
</evidence>
<comment type="similarity">
    <text evidence="2 8 9">Belongs to the dihydrofolate reductase family.</text>
</comment>
<dbReference type="SUPFAM" id="SSF53597">
    <property type="entry name" value="Dihydrofolate reductase-like"/>
    <property type="match status" value="1"/>
</dbReference>
<dbReference type="PROSITE" id="PS00075">
    <property type="entry name" value="DHFR_1"/>
    <property type="match status" value="1"/>
</dbReference>
<evidence type="ECO:0000256" key="7">
    <source>
        <dbReference type="ARBA" id="ARBA00025067"/>
    </source>
</evidence>
<dbReference type="GO" id="GO:0046655">
    <property type="term" value="P:folic acid metabolic process"/>
    <property type="evidence" value="ECO:0007669"/>
    <property type="project" value="TreeGrafter"/>
</dbReference>
<dbReference type="FunFam" id="3.40.430.10:FF:000001">
    <property type="entry name" value="Dihydrofolate reductase"/>
    <property type="match status" value="1"/>
</dbReference>
<accession>A0A5D4GUG6</accession>
<dbReference type="Proteomes" id="UP000323258">
    <property type="component" value="Unassembled WGS sequence"/>
</dbReference>
<comment type="function">
    <text evidence="7 8">Key enzyme in folate metabolism. Catalyzes an essential reaction for de novo glycine and purine synthesis, and for DNA precursor synthesis.</text>
</comment>
<dbReference type="InterPro" id="IPR001796">
    <property type="entry name" value="DHFR_dom"/>
</dbReference>
<evidence type="ECO:0000256" key="9">
    <source>
        <dbReference type="RuleBase" id="RU004474"/>
    </source>
</evidence>
<keyword evidence="5 8" id="KW-0521">NADP</keyword>
<dbReference type="EMBL" id="VSZS01000062">
    <property type="protein sequence ID" value="TYR32521.1"/>
    <property type="molecule type" value="Genomic_DNA"/>
</dbReference>
<organism evidence="11 12">
    <name type="scientific">Neoaquamicrobium microcysteis</name>
    <dbReference type="NCBI Taxonomy" id="2682781"/>
    <lineage>
        <taxon>Bacteria</taxon>
        <taxon>Pseudomonadati</taxon>
        <taxon>Pseudomonadota</taxon>
        <taxon>Alphaproteobacteria</taxon>
        <taxon>Hyphomicrobiales</taxon>
        <taxon>Phyllobacteriaceae</taxon>
        <taxon>Neoaquamicrobium</taxon>
    </lineage>
</organism>
<evidence type="ECO:0000313" key="12">
    <source>
        <dbReference type="Proteomes" id="UP000323258"/>
    </source>
</evidence>
<evidence type="ECO:0000256" key="1">
    <source>
        <dbReference type="ARBA" id="ARBA00004903"/>
    </source>
</evidence>
<dbReference type="AlphaFoldDB" id="A0A5D4GUG6"/>
<evidence type="ECO:0000256" key="6">
    <source>
        <dbReference type="ARBA" id="ARBA00023002"/>
    </source>
</evidence>
<feature type="domain" description="DHFR" evidence="10">
    <location>
        <begin position="2"/>
        <end position="163"/>
    </location>
</feature>
<evidence type="ECO:0000256" key="5">
    <source>
        <dbReference type="ARBA" id="ARBA00022857"/>
    </source>
</evidence>
<evidence type="ECO:0000256" key="2">
    <source>
        <dbReference type="ARBA" id="ARBA00009539"/>
    </source>
</evidence>
<comment type="caution">
    <text evidence="11">The sequence shown here is derived from an EMBL/GenBank/DDBJ whole genome shotgun (WGS) entry which is preliminary data.</text>
</comment>
<dbReference type="GO" id="GO:0006730">
    <property type="term" value="P:one-carbon metabolic process"/>
    <property type="evidence" value="ECO:0007669"/>
    <property type="project" value="UniProtKB-KW"/>
</dbReference>
<reference evidence="11 12" key="2">
    <citation type="submission" date="2019-09" db="EMBL/GenBank/DDBJ databases">
        <title>Mesorhizobium sp. MaA-C15 isolated from Microcystis aeruginosa.</title>
        <authorList>
            <person name="Jeong S.E."/>
            <person name="Jin H.M."/>
            <person name="Jeon C.O."/>
        </authorList>
    </citation>
    <scope>NUCLEOTIDE SEQUENCE [LARGE SCALE GENOMIC DNA]</scope>
    <source>
        <strain evidence="11 12">MaA-C15</strain>
    </source>
</reference>
<evidence type="ECO:0000259" key="10">
    <source>
        <dbReference type="PROSITE" id="PS51330"/>
    </source>
</evidence>
<dbReference type="PANTHER" id="PTHR48069:SF3">
    <property type="entry name" value="DIHYDROFOLATE REDUCTASE"/>
    <property type="match status" value="1"/>
</dbReference>
<dbReference type="PRINTS" id="PR00070">
    <property type="entry name" value="DHFR"/>
</dbReference>
<name>A0A5D4GUG6_9HYPH</name>
<sequence>MRVTLVVAIAENGVIGRDGGLPWRLSTDMKRFKATTMGKPVVMGRKTWESFPKQPLPGRHNIVITRDRGYVADGADVVSSLDEALALAREDHAEEACIIGGGQIYAQALPTADRLDVTHVLATIDGDTRFPPIDAETWYAASSEAYPAGEKDSHATRHVIYERRQSE</sequence>
<keyword evidence="4 8" id="KW-0554">One-carbon metabolism</keyword>
<dbReference type="Gene3D" id="3.40.430.10">
    <property type="entry name" value="Dihydrofolate Reductase, subunit A"/>
    <property type="match status" value="1"/>
</dbReference>
<gene>
    <name evidence="11" type="ORF">FY036_11415</name>
</gene>
<keyword evidence="12" id="KW-1185">Reference proteome</keyword>
<evidence type="ECO:0000256" key="4">
    <source>
        <dbReference type="ARBA" id="ARBA00022563"/>
    </source>
</evidence>
<evidence type="ECO:0000256" key="3">
    <source>
        <dbReference type="ARBA" id="ARBA00012856"/>
    </source>
</evidence>
<dbReference type="GO" id="GO:0046452">
    <property type="term" value="P:dihydrofolate metabolic process"/>
    <property type="evidence" value="ECO:0007669"/>
    <property type="project" value="TreeGrafter"/>
</dbReference>
<proteinExistence type="inferred from homology"/>
<protein>
    <recommendedName>
        <fullName evidence="3 8">Dihydrofolate reductase</fullName>
        <ecNumber evidence="3 8">1.5.1.3</ecNumber>
    </recommendedName>
</protein>
<dbReference type="GO" id="GO:0070401">
    <property type="term" value="F:NADP+ binding"/>
    <property type="evidence" value="ECO:0007669"/>
    <property type="project" value="UniProtKB-ARBA"/>
</dbReference>
<evidence type="ECO:0000256" key="8">
    <source>
        <dbReference type="PIRNR" id="PIRNR000194"/>
    </source>
</evidence>
<dbReference type="InterPro" id="IPR012259">
    <property type="entry name" value="DHFR"/>
</dbReference>
<dbReference type="EC" id="1.5.1.3" evidence="3 8"/>
<dbReference type="RefSeq" id="WP_148914853.1">
    <property type="nucleotide sequence ID" value="NZ_VSZS01000062.1"/>
</dbReference>
<dbReference type="Pfam" id="PF00186">
    <property type="entry name" value="DHFR_1"/>
    <property type="match status" value="1"/>
</dbReference>